<gene>
    <name evidence="3" type="ORF">QBC37DRAFT_426784</name>
</gene>
<dbReference type="InterPro" id="IPR018391">
    <property type="entry name" value="PQQ_b-propeller_rpt"/>
</dbReference>
<dbReference type="SUPFAM" id="SSF50998">
    <property type="entry name" value="Quinoprotein alcohol dehydrogenase-like"/>
    <property type="match status" value="1"/>
</dbReference>
<comment type="caution">
    <text evidence="3">The sequence shown here is derived from an EMBL/GenBank/DDBJ whole genome shotgun (WGS) entry which is preliminary data.</text>
</comment>
<keyword evidence="4" id="KW-1185">Reference proteome</keyword>
<dbReference type="EMBL" id="MU858147">
    <property type="protein sequence ID" value="KAK4211508.1"/>
    <property type="molecule type" value="Genomic_DNA"/>
</dbReference>
<organism evidence="3 4">
    <name type="scientific">Rhypophila decipiens</name>
    <dbReference type="NCBI Taxonomy" id="261697"/>
    <lineage>
        <taxon>Eukaryota</taxon>
        <taxon>Fungi</taxon>
        <taxon>Dikarya</taxon>
        <taxon>Ascomycota</taxon>
        <taxon>Pezizomycotina</taxon>
        <taxon>Sordariomycetes</taxon>
        <taxon>Sordariomycetidae</taxon>
        <taxon>Sordariales</taxon>
        <taxon>Naviculisporaceae</taxon>
        <taxon>Rhypophila</taxon>
    </lineage>
</organism>
<evidence type="ECO:0000313" key="4">
    <source>
        <dbReference type="Proteomes" id="UP001301769"/>
    </source>
</evidence>
<reference evidence="3" key="1">
    <citation type="journal article" date="2023" name="Mol. Phylogenet. Evol.">
        <title>Genome-scale phylogeny and comparative genomics of the fungal order Sordariales.</title>
        <authorList>
            <person name="Hensen N."/>
            <person name="Bonometti L."/>
            <person name="Westerberg I."/>
            <person name="Brannstrom I.O."/>
            <person name="Guillou S."/>
            <person name="Cros-Aarteil S."/>
            <person name="Calhoun S."/>
            <person name="Haridas S."/>
            <person name="Kuo A."/>
            <person name="Mondo S."/>
            <person name="Pangilinan J."/>
            <person name="Riley R."/>
            <person name="LaButti K."/>
            <person name="Andreopoulos B."/>
            <person name="Lipzen A."/>
            <person name="Chen C."/>
            <person name="Yan M."/>
            <person name="Daum C."/>
            <person name="Ng V."/>
            <person name="Clum A."/>
            <person name="Steindorff A."/>
            <person name="Ohm R.A."/>
            <person name="Martin F."/>
            <person name="Silar P."/>
            <person name="Natvig D.O."/>
            <person name="Lalanne C."/>
            <person name="Gautier V."/>
            <person name="Ament-Velasquez S.L."/>
            <person name="Kruys A."/>
            <person name="Hutchinson M.I."/>
            <person name="Powell A.J."/>
            <person name="Barry K."/>
            <person name="Miller A.N."/>
            <person name="Grigoriev I.V."/>
            <person name="Debuchy R."/>
            <person name="Gladieux P."/>
            <person name="Hiltunen Thoren M."/>
            <person name="Johannesson H."/>
        </authorList>
    </citation>
    <scope>NUCLEOTIDE SEQUENCE</scope>
    <source>
        <strain evidence="3">PSN293</strain>
    </source>
</reference>
<dbReference type="PANTHER" id="PTHR32303:SF10">
    <property type="entry name" value="OUTER MEMBRANE PROTEIN ASSEMBLY FACTOR BAMB"/>
    <property type="match status" value="1"/>
</dbReference>
<protein>
    <submittedName>
        <fullName evidence="3">Quinon protein alcohol dehydrogenase-like superfamily</fullName>
    </submittedName>
</protein>
<dbReference type="PANTHER" id="PTHR32303">
    <property type="entry name" value="QUINOPROTEIN ALCOHOL DEHYDROGENASE (CYTOCHROME C)"/>
    <property type="match status" value="1"/>
</dbReference>
<feature type="region of interest" description="Disordered" evidence="1">
    <location>
        <begin position="366"/>
        <end position="389"/>
    </location>
</feature>
<reference evidence="3" key="2">
    <citation type="submission" date="2023-05" db="EMBL/GenBank/DDBJ databases">
        <authorList>
            <consortium name="Lawrence Berkeley National Laboratory"/>
            <person name="Steindorff A."/>
            <person name="Hensen N."/>
            <person name="Bonometti L."/>
            <person name="Westerberg I."/>
            <person name="Brannstrom I.O."/>
            <person name="Guillou S."/>
            <person name="Cros-Aarteil S."/>
            <person name="Calhoun S."/>
            <person name="Haridas S."/>
            <person name="Kuo A."/>
            <person name="Mondo S."/>
            <person name="Pangilinan J."/>
            <person name="Riley R."/>
            <person name="Labutti K."/>
            <person name="Andreopoulos B."/>
            <person name="Lipzen A."/>
            <person name="Chen C."/>
            <person name="Yanf M."/>
            <person name="Daum C."/>
            <person name="Ng V."/>
            <person name="Clum A."/>
            <person name="Ohm R."/>
            <person name="Martin F."/>
            <person name="Silar P."/>
            <person name="Natvig D."/>
            <person name="Lalanne C."/>
            <person name="Gautier V."/>
            <person name="Ament-Velasquez S.L."/>
            <person name="Kruys A."/>
            <person name="Hutchinson M.I."/>
            <person name="Powell A.J."/>
            <person name="Barry K."/>
            <person name="Miller A.N."/>
            <person name="Grigoriev I.V."/>
            <person name="Debuchy R."/>
            <person name="Gladieux P."/>
            <person name="Thoren M.H."/>
            <person name="Johannesson H."/>
        </authorList>
    </citation>
    <scope>NUCLEOTIDE SEQUENCE</scope>
    <source>
        <strain evidence="3">PSN293</strain>
    </source>
</reference>
<name>A0AAN7B5D0_9PEZI</name>
<feature type="chain" id="PRO_5042943775" evidence="2">
    <location>
        <begin position="27"/>
        <end position="578"/>
    </location>
</feature>
<dbReference type="GO" id="GO:0016491">
    <property type="term" value="F:oxidoreductase activity"/>
    <property type="evidence" value="ECO:0007669"/>
    <property type="project" value="UniProtKB-KW"/>
</dbReference>
<dbReference type="Gene3D" id="2.130.10.10">
    <property type="entry name" value="YVTN repeat-like/Quinoprotein amine dehydrogenase"/>
    <property type="match status" value="1"/>
</dbReference>
<dbReference type="Proteomes" id="UP001301769">
    <property type="component" value="Unassembled WGS sequence"/>
</dbReference>
<proteinExistence type="predicted"/>
<sequence>MGPPNTMAQSLSLAAALLFSLPTGLAAPEQAWLGYSGSNLNNRWASSNTLINSSTIAGASVHCRIPFPGGISVAPTVIGNTAYFPAWNGSITAVDYTTCRTKWQINVTALIESFGPPASPMQAALIAAVSRTTPQVDVKNKILYFATFRQALVFAANLDTGQILARIQIDTHHLAQITQSPSLHLPTNTLYLGVSSSEESTVSFDPNAGSSNSSEPYTFIGTAVAVRYSIPQKKFTILWTRKTLPEDDQRPGSPGRWSGAAIWGSQPAIDTSRNSVYYATGNVYSVPDAYLPCTADPTLCTIPDRVWQNSVIALDLNTGYPKWARHLGPLDSWTVACTIPPINPDLCIGSPGPDADFAIAPVYVPKSQQSQSPPGGKGKGKGNNPPEKIDDLLVIGQKNGEIHALYASTGQVKWSTKAGPGGQSGGIMWGISVDNSGRVYFNEANTASTSWKPGPLPSPGSPDTRPTVAGGAHSAVDLQTGKILWQIPTKENALASNPPTVVGDLVVMGWQDYRTFDAGGNMIFKGGLKFMKKGTGEVVKELDLGEYHLAGVSVQGRYLVFGTGHHVFFNGSLWVLKV</sequence>
<feature type="region of interest" description="Disordered" evidence="1">
    <location>
        <begin position="448"/>
        <end position="471"/>
    </location>
</feature>
<evidence type="ECO:0000256" key="2">
    <source>
        <dbReference type="SAM" id="SignalP"/>
    </source>
</evidence>
<dbReference type="Gene3D" id="2.140.10.10">
    <property type="entry name" value="Quinoprotein alcohol dehydrogenase-like superfamily"/>
    <property type="match status" value="1"/>
</dbReference>
<evidence type="ECO:0000313" key="3">
    <source>
        <dbReference type="EMBL" id="KAK4211508.1"/>
    </source>
</evidence>
<dbReference type="SMART" id="SM00564">
    <property type="entry name" value="PQQ"/>
    <property type="match status" value="6"/>
</dbReference>
<dbReference type="InterPro" id="IPR011047">
    <property type="entry name" value="Quinoprotein_ADH-like_sf"/>
</dbReference>
<keyword evidence="2" id="KW-0732">Signal</keyword>
<evidence type="ECO:0000256" key="1">
    <source>
        <dbReference type="SAM" id="MobiDB-lite"/>
    </source>
</evidence>
<accession>A0AAN7B5D0</accession>
<dbReference type="AlphaFoldDB" id="A0AAN7B5D0"/>
<feature type="signal peptide" evidence="2">
    <location>
        <begin position="1"/>
        <end position="26"/>
    </location>
</feature>
<dbReference type="InterPro" id="IPR015943">
    <property type="entry name" value="WD40/YVTN_repeat-like_dom_sf"/>
</dbReference>